<evidence type="ECO:0000313" key="2">
    <source>
        <dbReference type="EMBL" id="CAD8180007.1"/>
    </source>
</evidence>
<organism evidence="2 3">
    <name type="scientific">Paramecium pentaurelia</name>
    <dbReference type="NCBI Taxonomy" id="43138"/>
    <lineage>
        <taxon>Eukaryota</taxon>
        <taxon>Sar</taxon>
        <taxon>Alveolata</taxon>
        <taxon>Ciliophora</taxon>
        <taxon>Intramacronucleata</taxon>
        <taxon>Oligohymenophorea</taxon>
        <taxon>Peniculida</taxon>
        <taxon>Parameciidae</taxon>
        <taxon>Paramecium</taxon>
    </lineage>
</organism>
<accession>A0A8S1VTH0</accession>
<evidence type="ECO:0008006" key="4">
    <source>
        <dbReference type="Google" id="ProtNLM"/>
    </source>
</evidence>
<gene>
    <name evidence="2" type="ORF">PPENT_87.1.T0730106</name>
</gene>
<comment type="caution">
    <text evidence="2">The sequence shown here is derived from an EMBL/GenBank/DDBJ whole genome shotgun (WGS) entry which is preliminary data.</text>
</comment>
<dbReference type="AlphaFoldDB" id="A0A8S1VTH0"/>
<protein>
    <recommendedName>
        <fullName evidence="4">Transmembrane protein</fullName>
    </recommendedName>
</protein>
<keyword evidence="1" id="KW-0472">Membrane</keyword>
<evidence type="ECO:0000313" key="3">
    <source>
        <dbReference type="Proteomes" id="UP000689195"/>
    </source>
</evidence>
<evidence type="ECO:0000256" key="1">
    <source>
        <dbReference type="SAM" id="Phobius"/>
    </source>
</evidence>
<dbReference type="EMBL" id="CAJJDO010000073">
    <property type="protein sequence ID" value="CAD8180007.1"/>
    <property type="molecule type" value="Genomic_DNA"/>
</dbReference>
<dbReference type="Proteomes" id="UP000689195">
    <property type="component" value="Unassembled WGS sequence"/>
</dbReference>
<keyword evidence="1" id="KW-0812">Transmembrane</keyword>
<feature type="transmembrane region" description="Helical" evidence="1">
    <location>
        <begin position="189"/>
        <end position="211"/>
    </location>
</feature>
<keyword evidence="1" id="KW-1133">Transmembrane helix</keyword>
<feature type="transmembrane region" description="Helical" evidence="1">
    <location>
        <begin position="89"/>
        <end position="108"/>
    </location>
</feature>
<sequence length="277" mass="33797">MQVLRFKQEFYATQFKSVLTKNEQIFIQNESESGIFDRNPEYSKKMDFFKVIISYDAGKELYQSIYQNIVALKNLVMSTKICYQGYIKMIYVFIFLNNYHFVLLKWHIHLFSQLSCARENPHNNREHLQQGFNEIYQDYMESQLETNIYEIKNFLNTPEYYQVLLPYLFQLNKIIFISADILERDYLNYLIYTIIYGLIVSFILFYVIILCTRRLQRQIRANRQVQYCYHMKVYWMFRFIMQSKILIKECEILLTFDLYTIIICKIETISLLHHDYN</sequence>
<reference evidence="2" key="1">
    <citation type="submission" date="2021-01" db="EMBL/GenBank/DDBJ databases">
        <authorList>
            <consortium name="Genoscope - CEA"/>
            <person name="William W."/>
        </authorList>
    </citation>
    <scope>NUCLEOTIDE SEQUENCE</scope>
</reference>
<proteinExistence type="predicted"/>
<name>A0A8S1VTH0_9CILI</name>
<keyword evidence="3" id="KW-1185">Reference proteome</keyword>